<dbReference type="OrthoDB" id="6402405at2"/>
<protein>
    <submittedName>
        <fullName evidence="2">Putative prophage, tail completion protein</fullName>
    </submittedName>
</protein>
<proteinExistence type="predicted"/>
<dbReference type="Proteomes" id="UP000004853">
    <property type="component" value="Unassembled WGS sequence"/>
</dbReference>
<feature type="region of interest" description="Disordered" evidence="1">
    <location>
        <begin position="46"/>
        <end position="65"/>
    </location>
</feature>
<evidence type="ECO:0000313" key="2">
    <source>
        <dbReference type="EMBL" id="EGP47930.1"/>
    </source>
</evidence>
<dbReference type="eggNOG" id="COG5005">
    <property type="taxonomic scope" value="Bacteria"/>
</dbReference>
<dbReference type="RefSeq" id="WP_006390743.1">
    <property type="nucleotide sequence ID" value="NZ_GL982453.1"/>
</dbReference>
<dbReference type="Pfam" id="PF05069">
    <property type="entry name" value="Phage_tail_S"/>
    <property type="match status" value="1"/>
</dbReference>
<evidence type="ECO:0000256" key="1">
    <source>
        <dbReference type="SAM" id="MobiDB-lite"/>
    </source>
</evidence>
<gene>
    <name evidence="2" type="ORF">AXXA_03469</name>
</gene>
<comment type="caution">
    <text evidence="2">The sequence shown here is derived from an EMBL/GenBank/DDBJ whole genome shotgun (WGS) entry which is preliminary data.</text>
</comment>
<dbReference type="NCBIfam" id="TIGR01635">
    <property type="entry name" value="tail_comp_S"/>
    <property type="match status" value="1"/>
</dbReference>
<reference evidence="2 3" key="1">
    <citation type="submission" date="2011-06" db="EMBL/GenBank/DDBJ databases">
        <authorList>
            <person name="Bador J."/>
            <person name="Amoureux L."/>
            <person name="Neuwirth C."/>
        </authorList>
    </citation>
    <scope>NUCLEOTIDE SEQUENCE [LARGE SCALE GENOMIC DNA]</scope>
    <source>
        <strain evidence="2 3">AXX-A</strain>
    </source>
</reference>
<accession>F7SVJ9</accession>
<dbReference type="HOGENOM" id="CLU_112412_1_0_4"/>
<organism evidence="2 3">
    <name type="scientific">Achromobacter insuavis AXX-A</name>
    <dbReference type="NCBI Taxonomy" id="1003200"/>
    <lineage>
        <taxon>Bacteria</taxon>
        <taxon>Pseudomonadati</taxon>
        <taxon>Pseudomonadota</taxon>
        <taxon>Betaproteobacteria</taxon>
        <taxon>Burkholderiales</taxon>
        <taxon>Alcaligenaceae</taxon>
        <taxon>Achromobacter</taxon>
    </lineage>
</organism>
<dbReference type="EMBL" id="AFRQ01000027">
    <property type="protein sequence ID" value="EGP47930.1"/>
    <property type="molecule type" value="Genomic_DNA"/>
</dbReference>
<dbReference type="InterPro" id="IPR006522">
    <property type="entry name" value="Phage_virion_morphogenesis"/>
</dbReference>
<name>F7SVJ9_9BURK</name>
<dbReference type="AlphaFoldDB" id="F7SVJ9"/>
<sequence length="152" mass="17360">MSDDFSDVQAWAAALLAQLRPAERRRVNRAVAVELRRTEGQRIAAQQNPDGTPYAPRRTKNLRGKRGAIRRKMFTRLRTARYLRVEASDTDAVVGYSGRVARLALVHQEGRSDRPARGQKPVRYPRRKLLGFTERTREMVLDTLARHLAQGL</sequence>
<evidence type="ECO:0000313" key="3">
    <source>
        <dbReference type="Proteomes" id="UP000004853"/>
    </source>
</evidence>
<dbReference type="PATRIC" id="fig|1003200.3.peg.667"/>